<evidence type="ECO:0000313" key="3">
    <source>
        <dbReference type="Proteomes" id="UP000322244"/>
    </source>
</evidence>
<protein>
    <submittedName>
        <fullName evidence="2">Uncharacterized protein</fullName>
    </submittedName>
</protein>
<feature type="region of interest" description="Disordered" evidence="1">
    <location>
        <begin position="1"/>
        <end position="20"/>
    </location>
</feature>
<dbReference type="AlphaFoldDB" id="A0A5A7SFL8"/>
<evidence type="ECO:0000256" key="1">
    <source>
        <dbReference type="SAM" id="MobiDB-lite"/>
    </source>
</evidence>
<accession>A0A5A7SFL8</accession>
<gene>
    <name evidence="2" type="ORF">FOY51_03120</name>
</gene>
<proteinExistence type="predicted"/>
<keyword evidence="3" id="KW-1185">Reference proteome</keyword>
<dbReference type="RefSeq" id="WP_149428704.1">
    <property type="nucleotide sequence ID" value="NZ_VLNY01000001.1"/>
</dbReference>
<dbReference type="Proteomes" id="UP000322244">
    <property type="component" value="Unassembled WGS sequence"/>
</dbReference>
<evidence type="ECO:0000313" key="2">
    <source>
        <dbReference type="EMBL" id="KAA0024928.1"/>
    </source>
</evidence>
<dbReference type="OrthoDB" id="58677at1827"/>
<dbReference type="EMBL" id="VLNY01000001">
    <property type="protein sequence ID" value="KAA0024928.1"/>
    <property type="molecule type" value="Genomic_DNA"/>
</dbReference>
<reference evidence="2 3" key="1">
    <citation type="submission" date="2019-07" db="EMBL/GenBank/DDBJ databases">
        <title>Rhodococcus cavernicolus sp. nov., isolated from a cave.</title>
        <authorList>
            <person name="Lee S.D."/>
        </authorList>
    </citation>
    <scope>NUCLEOTIDE SEQUENCE [LARGE SCALE GENOMIC DNA]</scope>
    <source>
        <strain evidence="2 3">C1-24</strain>
    </source>
</reference>
<organism evidence="2 3">
    <name type="scientific">Antrihabitans cavernicola</name>
    <dbReference type="NCBI Taxonomy" id="2495913"/>
    <lineage>
        <taxon>Bacteria</taxon>
        <taxon>Bacillati</taxon>
        <taxon>Actinomycetota</taxon>
        <taxon>Actinomycetes</taxon>
        <taxon>Mycobacteriales</taxon>
        <taxon>Nocardiaceae</taxon>
        <taxon>Antrihabitans</taxon>
    </lineage>
</organism>
<comment type="caution">
    <text evidence="2">The sequence shown here is derived from an EMBL/GenBank/DDBJ whole genome shotgun (WGS) entry which is preliminary data.</text>
</comment>
<sequence>MTDRQVGDGSTTEQIESAYGSDHAVKVIQTQAGSAIFATTGDPNAVGNGNPGDLIGFAIGGDTVGPPEIGGIPGFEYCSG</sequence>
<name>A0A5A7SFL8_9NOCA</name>